<dbReference type="OrthoDB" id="5422502at2759"/>
<dbReference type="AlphaFoldDB" id="S8APN9"/>
<dbReference type="EMBL" id="AQGS01000089">
    <property type="protein sequence ID" value="EPS43086.1"/>
    <property type="molecule type" value="Genomic_DNA"/>
</dbReference>
<feature type="compositionally biased region" description="Low complexity" evidence="1">
    <location>
        <begin position="1"/>
        <end position="13"/>
    </location>
</feature>
<organism evidence="2 3">
    <name type="scientific">Dactylellina haptotyla (strain CBS 200.50)</name>
    <name type="common">Nematode-trapping fungus</name>
    <name type="synonym">Monacrosporium haptotylum</name>
    <dbReference type="NCBI Taxonomy" id="1284197"/>
    <lineage>
        <taxon>Eukaryota</taxon>
        <taxon>Fungi</taxon>
        <taxon>Dikarya</taxon>
        <taxon>Ascomycota</taxon>
        <taxon>Pezizomycotina</taxon>
        <taxon>Orbiliomycetes</taxon>
        <taxon>Orbiliales</taxon>
        <taxon>Orbiliaceae</taxon>
        <taxon>Dactylellina</taxon>
    </lineage>
</organism>
<feature type="region of interest" description="Disordered" evidence="1">
    <location>
        <begin position="1"/>
        <end position="24"/>
    </location>
</feature>
<accession>S8APN9</accession>
<proteinExistence type="predicted"/>
<dbReference type="Proteomes" id="UP000015100">
    <property type="component" value="Unassembled WGS sequence"/>
</dbReference>
<feature type="region of interest" description="Disordered" evidence="1">
    <location>
        <begin position="148"/>
        <end position="168"/>
    </location>
</feature>
<protein>
    <submittedName>
        <fullName evidence="2">Uncharacterized protein</fullName>
    </submittedName>
</protein>
<reference evidence="3" key="2">
    <citation type="submission" date="2013-04" db="EMBL/GenBank/DDBJ databases">
        <title>Genomic mechanisms accounting for the adaptation to parasitism in nematode-trapping fungi.</title>
        <authorList>
            <person name="Ahren D.G."/>
        </authorList>
    </citation>
    <scope>NUCLEOTIDE SEQUENCE [LARGE SCALE GENOMIC DNA]</scope>
    <source>
        <strain evidence="3">CBS 200.50</strain>
    </source>
</reference>
<reference evidence="2 3" key="1">
    <citation type="journal article" date="2013" name="PLoS Genet.">
        <title>Genomic mechanisms accounting for the adaptation to parasitism in nematode-trapping fungi.</title>
        <authorList>
            <person name="Meerupati T."/>
            <person name="Andersson K.M."/>
            <person name="Friman E."/>
            <person name="Kumar D."/>
            <person name="Tunlid A."/>
            <person name="Ahren D."/>
        </authorList>
    </citation>
    <scope>NUCLEOTIDE SEQUENCE [LARGE SCALE GENOMIC DNA]</scope>
    <source>
        <strain evidence="2 3">CBS 200.50</strain>
    </source>
</reference>
<keyword evidence="3" id="KW-1185">Reference proteome</keyword>
<comment type="caution">
    <text evidence="2">The sequence shown here is derived from an EMBL/GenBank/DDBJ whole genome shotgun (WGS) entry which is preliminary data.</text>
</comment>
<name>S8APN9_DACHA</name>
<evidence type="ECO:0000313" key="3">
    <source>
        <dbReference type="Proteomes" id="UP000015100"/>
    </source>
</evidence>
<feature type="compositionally biased region" description="Polar residues" evidence="1">
    <location>
        <begin position="149"/>
        <end position="164"/>
    </location>
</feature>
<sequence length="225" mass="25535">MDSPSDSPSQSHQEPLDRLSIGFPPPTLEQQEEWNRIGLARLEADELRFQKYMAAMGRDIEKRKADLGIQRLVLQNALLYAKDNTAWLDCSCQFCVLMRYLRQHESLDEAGQRLWQDESYQIARSYLEKKDIKTCKCEFCREMGKENGRQNGQSTINANSSQVPGATAAHGSAKEIKSAIIPVAVKEPFFSTRLPTEYSGAKTMKLVSVPHPPRISKFFPVIQKL</sequence>
<evidence type="ECO:0000256" key="1">
    <source>
        <dbReference type="SAM" id="MobiDB-lite"/>
    </source>
</evidence>
<gene>
    <name evidence="2" type="ORF">H072_2873</name>
</gene>
<dbReference type="HOGENOM" id="CLU_1229888_0_0_1"/>
<evidence type="ECO:0000313" key="2">
    <source>
        <dbReference type="EMBL" id="EPS43086.1"/>
    </source>
</evidence>